<evidence type="ECO:0000313" key="3">
    <source>
        <dbReference type="Proteomes" id="UP000281406"/>
    </source>
</evidence>
<accession>A0A3N0YG93</accession>
<sequence>MARLCYTRASQNSMRPKNHCPVSQSSSQTELPRVMEFMRRKSTDYVGAGIPWTEHDCSADLDFAMFGLRINAEKSKSMPVGLVGPMGYVTVANMPLVVLISSHTLGALSAGTEIPKQTLTDWKSLCCLSPTAADMVTVDYFSQRQIYIILSTVLYASETWSMSAWVPNKVNSFHHQCLRSILKICNNCTTLQCYQIRNELVQQHSGFDRLDEIVAERRLRLAGHNFPSCGYEPDSTRWQTRM</sequence>
<evidence type="ECO:0000256" key="1">
    <source>
        <dbReference type="SAM" id="MobiDB-lite"/>
    </source>
</evidence>
<evidence type="ECO:0000313" key="2">
    <source>
        <dbReference type="EMBL" id="ROL45167.1"/>
    </source>
</evidence>
<proteinExistence type="predicted"/>
<dbReference type="OrthoDB" id="5865326at2759"/>
<reference evidence="2 3" key="1">
    <citation type="submission" date="2018-10" db="EMBL/GenBank/DDBJ databases">
        <title>Genome assembly for a Yunnan-Guizhou Plateau 3E fish, Anabarilius grahami (Regan), and its evolutionary and genetic applications.</title>
        <authorList>
            <person name="Jiang W."/>
        </authorList>
    </citation>
    <scope>NUCLEOTIDE SEQUENCE [LARGE SCALE GENOMIC DNA]</scope>
    <source>
        <strain evidence="2">AG-KIZ</strain>
        <tissue evidence="2">Muscle</tissue>
    </source>
</reference>
<organism evidence="2 3">
    <name type="scientific">Anabarilius grahami</name>
    <name type="common">Kanglang fish</name>
    <name type="synonym">Barilius grahami</name>
    <dbReference type="NCBI Taxonomy" id="495550"/>
    <lineage>
        <taxon>Eukaryota</taxon>
        <taxon>Metazoa</taxon>
        <taxon>Chordata</taxon>
        <taxon>Craniata</taxon>
        <taxon>Vertebrata</taxon>
        <taxon>Euteleostomi</taxon>
        <taxon>Actinopterygii</taxon>
        <taxon>Neopterygii</taxon>
        <taxon>Teleostei</taxon>
        <taxon>Ostariophysi</taxon>
        <taxon>Cypriniformes</taxon>
        <taxon>Xenocyprididae</taxon>
        <taxon>Xenocypridinae</taxon>
        <taxon>Xenocypridinae incertae sedis</taxon>
        <taxon>Anabarilius</taxon>
    </lineage>
</organism>
<dbReference type="Proteomes" id="UP000281406">
    <property type="component" value="Unassembled WGS sequence"/>
</dbReference>
<dbReference type="AlphaFoldDB" id="A0A3N0YG93"/>
<evidence type="ECO:0008006" key="4">
    <source>
        <dbReference type="Google" id="ProtNLM"/>
    </source>
</evidence>
<protein>
    <recommendedName>
        <fullName evidence="4">Reverse transcriptase domain-containing protein</fullName>
    </recommendedName>
</protein>
<gene>
    <name evidence="2" type="ORF">DPX16_8296</name>
</gene>
<keyword evidence="3" id="KW-1185">Reference proteome</keyword>
<dbReference type="EMBL" id="RJVU01042602">
    <property type="protein sequence ID" value="ROL45167.1"/>
    <property type="molecule type" value="Genomic_DNA"/>
</dbReference>
<name>A0A3N0YG93_ANAGA</name>
<feature type="region of interest" description="Disordered" evidence="1">
    <location>
        <begin position="9"/>
        <end position="28"/>
    </location>
</feature>
<comment type="caution">
    <text evidence="2">The sequence shown here is derived from an EMBL/GenBank/DDBJ whole genome shotgun (WGS) entry which is preliminary data.</text>
</comment>